<keyword evidence="4" id="KW-1185">Reference proteome</keyword>
<feature type="domain" description="Beta-lactamase-related" evidence="2">
    <location>
        <begin position="32"/>
        <end position="327"/>
    </location>
</feature>
<dbReference type="Pfam" id="PF00144">
    <property type="entry name" value="Beta-lactamase"/>
    <property type="match status" value="1"/>
</dbReference>
<dbReference type="InterPro" id="IPR001466">
    <property type="entry name" value="Beta-lactam-related"/>
</dbReference>
<dbReference type="RefSeq" id="WP_379987611.1">
    <property type="nucleotide sequence ID" value="NZ_JADIKD010000005.1"/>
</dbReference>
<sequence length="352" mass="38651">MNICLRGLLLIAWVAWGTAQANDCPTPDALRDAHVPGVVIATFDGQQTRFSTCGLADTAHQRPMSKRTVFQAASLSKPVFALITLKLVQQGRLDLDRPLVSYLHGPYRHDQNPMGAQPVWDTVSDPRLAKVTARMVLSHRSGWPNWAFGEPLQFAADPGERWKYSGEGLAYLATVLQTITGQPLQQLANEQVFKPFGMRDSSYVWRDAYDGRIATGYDAEGKALGVVRFRRPLAAASLYTTPADYAKFVRALLRAAPGTPLALERERQTEVDAKYALDWGLGVGLETQADASCAFHHGVNNGFQSFFMVCPASGRGVLWFTNSDRGLSLAPALLEAHVPGAHPVLEWPMLHP</sequence>
<dbReference type="SUPFAM" id="SSF56601">
    <property type="entry name" value="beta-lactamase/transpeptidase-like"/>
    <property type="match status" value="1"/>
</dbReference>
<dbReference type="InterPro" id="IPR012338">
    <property type="entry name" value="Beta-lactam/transpept-like"/>
</dbReference>
<keyword evidence="1" id="KW-0732">Signal</keyword>
<proteinExistence type="predicted"/>
<evidence type="ECO:0000313" key="3">
    <source>
        <dbReference type="EMBL" id="MFK2915982.1"/>
    </source>
</evidence>
<evidence type="ECO:0000313" key="4">
    <source>
        <dbReference type="Proteomes" id="UP001620408"/>
    </source>
</evidence>
<reference evidence="3 4" key="1">
    <citation type="submission" date="2020-10" db="EMBL/GenBank/DDBJ databases">
        <title>Phylogeny of dyella-like bacteria.</title>
        <authorList>
            <person name="Fu J."/>
        </authorList>
    </citation>
    <scope>NUCLEOTIDE SEQUENCE [LARGE SCALE GENOMIC DNA]</scope>
    <source>
        <strain evidence="3 4">BB4</strain>
    </source>
</reference>
<evidence type="ECO:0000256" key="1">
    <source>
        <dbReference type="SAM" id="SignalP"/>
    </source>
</evidence>
<dbReference type="PANTHER" id="PTHR43283">
    <property type="entry name" value="BETA-LACTAMASE-RELATED"/>
    <property type="match status" value="1"/>
</dbReference>
<organism evidence="3 4">
    <name type="scientific">Dyella koreensis</name>
    <dbReference type="NCBI Taxonomy" id="311235"/>
    <lineage>
        <taxon>Bacteria</taxon>
        <taxon>Pseudomonadati</taxon>
        <taxon>Pseudomonadota</taxon>
        <taxon>Gammaproteobacteria</taxon>
        <taxon>Lysobacterales</taxon>
        <taxon>Rhodanobacteraceae</taxon>
        <taxon>Dyella</taxon>
    </lineage>
</organism>
<dbReference type="EMBL" id="JADIKD010000005">
    <property type="protein sequence ID" value="MFK2915982.1"/>
    <property type="molecule type" value="Genomic_DNA"/>
</dbReference>
<dbReference type="InterPro" id="IPR050789">
    <property type="entry name" value="Diverse_Enzym_Activities"/>
</dbReference>
<feature type="signal peptide" evidence="1">
    <location>
        <begin position="1"/>
        <end position="21"/>
    </location>
</feature>
<feature type="chain" id="PRO_5046914031" evidence="1">
    <location>
        <begin position="22"/>
        <end position="352"/>
    </location>
</feature>
<gene>
    <name evidence="3" type="ORF">ISS97_01795</name>
</gene>
<protein>
    <submittedName>
        <fullName evidence="3">Beta-lactamase family protein</fullName>
    </submittedName>
</protein>
<dbReference type="Gene3D" id="3.40.710.10">
    <property type="entry name" value="DD-peptidase/beta-lactamase superfamily"/>
    <property type="match status" value="1"/>
</dbReference>
<evidence type="ECO:0000259" key="2">
    <source>
        <dbReference type="Pfam" id="PF00144"/>
    </source>
</evidence>
<dbReference type="PANTHER" id="PTHR43283:SF18">
    <property type="match status" value="1"/>
</dbReference>
<accession>A0ABW8K1Y5</accession>
<name>A0ABW8K1Y5_9GAMM</name>
<comment type="caution">
    <text evidence="3">The sequence shown here is derived from an EMBL/GenBank/DDBJ whole genome shotgun (WGS) entry which is preliminary data.</text>
</comment>
<dbReference type="Proteomes" id="UP001620408">
    <property type="component" value="Unassembled WGS sequence"/>
</dbReference>